<evidence type="ECO:0000313" key="2">
    <source>
        <dbReference type="Proteomes" id="UP000828048"/>
    </source>
</evidence>
<sequence>MGLVPYLSENGSDILTRKGQLFDFPDLFKQAIAVFAASNKFSFKFLDNSRAYYRVVCVVKGCPWKSTARYEGTELVRIISLKKEHVHMRLMRGGNAWGLRHPRENFSKFASSKGLKADRRKSALKLVNDLAYARADKIFKLHLRRLYGMNEHLGKWVEDDNPMHWSNTYFPFQRWDKMYTNLA</sequence>
<gene>
    <name evidence="1" type="ORF">Vadar_030170</name>
</gene>
<comment type="caution">
    <text evidence="1">The sequence shown here is derived from an EMBL/GenBank/DDBJ whole genome shotgun (WGS) entry which is preliminary data.</text>
</comment>
<keyword evidence="2" id="KW-1185">Reference proteome</keyword>
<accession>A0ACB7Z080</accession>
<reference evidence="1 2" key="1">
    <citation type="journal article" date="2021" name="Hortic Res">
        <title>High-quality reference genome and annotation aids understanding of berry development for evergreen blueberry (Vaccinium darrowii).</title>
        <authorList>
            <person name="Yu J."/>
            <person name="Hulse-Kemp A.M."/>
            <person name="Babiker E."/>
            <person name="Staton M."/>
        </authorList>
    </citation>
    <scope>NUCLEOTIDE SEQUENCE [LARGE SCALE GENOMIC DNA]</scope>
    <source>
        <strain evidence="2">cv. NJ 8807/NJ 8810</strain>
        <tissue evidence="1">Young leaf</tissue>
    </source>
</reference>
<organism evidence="1 2">
    <name type="scientific">Vaccinium darrowii</name>
    <dbReference type="NCBI Taxonomy" id="229202"/>
    <lineage>
        <taxon>Eukaryota</taxon>
        <taxon>Viridiplantae</taxon>
        <taxon>Streptophyta</taxon>
        <taxon>Embryophyta</taxon>
        <taxon>Tracheophyta</taxon>
        <taxon>Spermatophyta</taxon>
        <taxon>Magnoliopsida</taxon>
        <taxon>eudicotyledons</taxon>
        <taxon>Gunneridae</taxon>
        <taxon>Pentapetalae</taxon>
        <taxon>asterids</taxon>
        <taxon>Ericales</taxon>
        <taxon>Ericaceae</taxon>
        <taxon>Vaccinioideae</taxon>
        <taxon>Vaccinieae</taxon>
        <taxon>Vaccinium</taxon>
    </lineage>
</organism>
<proteinExistence type="predicted"/>
<evidence type="ECO:0000313" key="1">
    <source>
        <dbReference type="EMBL" id="KAH7858988.1"/>
    </source>
</evidence>
<dbReference type="EMBL" id="CM037153">
    <property type="protein sequence ID" value="KAH7858988.1"/>
    <property type="molecule type" value="Genomic_DNA"/>
</dbReference>
<protein>
    <submittedName>
        <fullName evidence="1">Uncharacterized protein</fullName>
    </submittedName>
</protein>
<name>A0ACB7Z080_9ERIC</name>
<dbReference type="Proteomes" id="UP000828048">
    <property type="component" value="Chromosome 3"/>
</dbReference>